<dbReference type="EMBL" id="FPBZ01000014">
    <property type="protein sequence ID" value="SFU67399.1"/>
    <property type="molecule type" value="Genomic_DNA"/>
</dbReference>
<dbReference type="Proteomes" id="UP000182649">
    <property type="component" value="Unassembled WGS sequence"/>
</dbReference>
<proteinExistence type="predicted"/>
<reference evidence="2" key="1">
    <citation type="submission" date="2016-10" db="EMBL/GenBank/DDBJ databases">
        <authorList>
            <person name="Varghese N."/>
            <person name="Submissions S."/>
        </authorList>
    </citation>
    <scope>NUCLEOTIDE SEQUENCE [LARGE SCALE GENOMIC DNA]</scope>
    <source>
        <strain evidence="2">Nl14</strain>
    </source>
</reference>
<protein>
    <submittedName>
        <fullName evidence="1">Uncharacterized protein</fullName>
    </submittedName>
</protein>
<sequence>MNTMNMNMPGFTAEDSLYISSTQYNLTTPKFLVPKADIRLQIRPESGLERLPGGTSLRGRWPLTCESWCNGSTLWCICRVPGTGWASLFPCGTCIDDPILTA</sequence>
<evidence type="ECO:0000313" key="1">
    <source>
        <dbReference type="EMBL" id="SFU67399.1"/>
    </source>
</evidence>
<gene>
    <name evidence="1" type="ORF">SAMN05216417_1146</name>
</gene>
<accession>A0A1I7I383</accession>
<name>A0A1I7I383_9PROT</name>
<organism evidence="1 2">
    <name type="scientific">Nitrosospira multiformis</name>
    <dbReference type="NCBI Taxonomy" id="1231"/>
    <lineage>
        <taxon>Bacteria</taxon>
        <taxon>Pseudomonadati</taxon>
        <taxon>Pseudomonadota</taxon>
        <taxon>Betaproteobacteria</taxon>
        <taxon>Nitrosomonadales</taxon>
        <taxon>Nitrosomonadaceae</taxon>
        <taxon>Nitrosospira</taxon>
    </lineage>
</organism>
<dbReference type="AlphaFoldDB" id="A0A1I7I383"/>
<evidence type="ECO:0000313" key="2">
    <source>
        <dbReference type="Proteomes" id="UP000182649"/>
    </source>
</evidence>